<keyword evidence="3" id="KW-1185">Reference proteome</keyword>
<dbReference type="GO" id="GO:0006020">
    <property type="term" value="P:inositol metabolic process"/>
    <property type="evidence" value="ECO:0007669"/>
    <property type="project" value="TreeGrafter"/>
</dbReference>
<evidence type="ECO:0000256" key="1">
    <source>
        <dbReference type="PIRSR" id="PIRSR600760-2"/>
    </source>
</evidence>
<dbReference type="SUPFAM" id="SSF56655">
    <property type="entry name" value="Carbohydrate phosphatase"/>
    <property type="match status" value="1"/>
</dbReference>
<dbReference type="Gene3D" id="3.30.540.10">
    <property type="entry name" value="Fructose-1,6-Bisphosphatase, subunit A, domain 1"/>
    <property type="match status" value="1"/>
</dbReference>
<proteinExistence type="predicted"/>
<keyword evidence="1" id="KW-0479">Metal-binding</keyword>
<feature type="binding site" evidence="1">
    <location>
        <position position="201"/>
    </location>
    <ligand>
        <name>Mg(2+)</name>
        <dbReference type="ChEBI" id="CHEBI:18420"/>
        <label>1</label>
        <note>catalytic</note>
    </ligand>
</feature>
<dbReference type="GO" id="GO:0007165">
    <property type="term" value="P:signal transduction"/>
    <property type="evidence" value="ECO:0007669"/>
    <property type="project" value="TreeGrafter"/>
</dbReference>
<feature type="binding site" evidence="1">
    <location>
        <position position="84"/>
    </location>
    <ligand>
        <name>Mg(2+)</name>
        <dbReference type="ChEBI" id="CHEBI:18420"/>
        <label>1</label>
        <note>catalytic</note>
    </ligand>
</feature>
<dbReference type="PANTHER" id="PTHR20854:SF4">
    <property type="entry name" value="INOSITOL-1-MONOPHOSPHATASE-RELATED"/>
    <property type="match status" value="1"/>
</dbReference>
<evidence type="ECO:0000313" key="3">
    <source>
        <dbReference type="Proteomes" id="UP000235584"/>
    </source>
</evidence>
<feature type="binding site" evidence="1">
    <location>
        <position position="85"/>
    </location>
    <ligand>
        <name>Mg(2+)</name>
        <dbReference type="ChEBI" id="CHEBI:18420"/>
        <label>1</label>
        <note>catalytic</note>
    </ligand>
</feature>
<dbReference type="OrthoDB" id="9785695at2"/>
<feature type="binding site" evidence="1">
    <location>
        <position position="82"/>
    </location>
    <ligand>
        <name>Mg(2+)</name>
        <dbReference type="ChEBI" id="CHEBI:18420"/>
        <label>1</label>
        <note>catalytic</note>
    </ligand>
</feature>
<evidence type="ECO:0000313" key="2">
    <source>
        <dbReference type="EMBL" id="AUN96617.1"/>
    </source>
</evidence>
<name>A0A2K9NM76_BACTC</name>
<protein>
    <submittedName>
        <fullName evidence="2">Uncharacterized protein</fullName>
    </submittedName>
</protein>
<dbReference type="Pfam" id="PF00459">
    <property type="entry name" value="Inositol_P"/>
    <property type="match status" value="1"/>
</dbReference>
<dbReference type="GO" id="GO:0046872">
    <property type="term" value="F:metal ion binding"/>
    <property type="evidence" value="ECO:0007669"/>
    <property type="project" value="UniProtKB-KW"/>
</dbReference>
<organism evidence="2 3">
    <name type="scientific">Bacteriovorax stolpii</name>
    <name type="common">Bdellovibrio stolpii</name>
    <dbReference type="NCBI Taxonomy" id="960"/>
    <lineage>
        <taxon>Bacteria</taxon>
        <taxon>Pseudomonadati</taxon>
        <taxon>Bdellovibrionota</taxon>
        <taxon>Bacteriovoracia</taxon>
        <taxon>Bacteriovoracales</taxon>
        <taxon>Bacteriovoracaceae</taxon>
        <taxon>Bacteriovorax</taxon>
    </lineage>
</organism>
<dbReference type="Proteomes" id="UP000235584">
    <property type="component" value="Chromosome"/>
</dbReference>
<reference evidence="2 3" key="1">
    <citation type="submission" date="2018-01" db="EMBL/GenBank/DDBJ databases">
        <title>Complete genome sequence of Bacteriovorax stolpii DSM12778.</title>
        <authorList>
            <person name="Tang B."/>
            <person name="Chang J."/>
        </authorList>
    </citation>
    <scope>NUCLEOTIDE SEQUENCE [LARGE SCALE GENOMIC DNA]</scope>
    <source>
        <strain evidence="2 3">DSM 12778</strain>
    </source>
</reference>
<dbReference type="AlphaFoldDB" id="A0A2K9NM76"/>
<dbReference type="EMBL" id="CP025704">
    <property type="protein sequence ID" value="AUN96617.1"/>
    <property type="molecule type" value="Genomic_DNA"/>
</dbReference>
<sequence>MKNAQTEVILELTKKMNFLFGPNAIKTLDVNLKSDNSAVTEIDLFVSNLIKEKILNHSVYKSYSFFSEEEYDQLTFPSAILDPIDGTRELIKGRPECAVSLALMKTSEIAAPENYAWIYNPFSGFSLDSSIPFVPSSNKSQQKILGMVSRSEFEKGYFNFLLDIDPKIEITPRGSIAFKLALLASGACDFVLSLSPKNIWDIAAGSVLCSARGIKLYQNGVEIKNLNEINMKGMLLWAPDQFAEDLWIKFKNEKEKRMSESR</sequence>
<dbReference type="RefSeq" id="WP_102241912.1">
    <property type="nucleotide sequence ID" value="NZ_CP025704.1"/>
</dbReference>
<feature type="binding site" evidence="1">
    <location>
        <position position="68"/>
    </location>
    <ligand>
        <name>Mg(2+)</name>
        <dbReference type="ChEBI" id="CHEBI:18420"/>
        <label>1</label>
        <note>catalytic</note>
    </ligand>
</feature>
<keyword evidence="1" id="KW-0460">Magnesium</keyword>
<dbReference type="KEGG" id="bsto:C0V70_00545"/>
<dbReference type="PRINTS" id="PR00377">
    <property type="entry name" value="IMPHPHTASES"/>
</dbReference>
<dbReference type="Gene3D" id="3.40.190.80">
    <property type="match status" value="1"/>
</dbReference>
<gene>
    <name evidence="2" type="ORF">C0V70_00545</name>
</gene>
<dbReference type="InterPro" id="IPR000760">
    <property type="entry name" value="Inositol_monophosphatase-like"/>
</dbReference>
<accession>A0A2K9NM76</accession>
<dbReference type="PANTHER" id="PTHR20854">
    <property type="entry name" value="INOSITOL MONOPHOSPHATASE"/>
    <property type="match status" value="1"/>
</dbReference>
<dbReference type="GO" id="GO:0008934">
    <property type="term" value="F:inositol monophosphate 1-phosphatase activity"/>
    <property type="evidence" value="ECO:0007669"/>
    <property type="project" value="TreeGrafter"/>
</dbReference>
<comment type="cofactor">
    <cofactor evidence="1">
        <name>Mg(2+)</name>
        <dbReference type="ChEBI" id="CHEBI:18420"/>
    </cofactor>
</comment>